<feature type="transmembrane region" description="Helical" evidence="1">
    <location>
        <begin position="742"/>
        <end position="767"/>
    </location>
</feature>
<dbReference type="AlphaFoldDB" id="A0A0J9S261"/>
<evidence type="ECO:0000313" key="3">
    <source>
        <dbReference type="Proteomes" id="UP000053562"/>
    </source>
</evidence>
<dbReference type="Pfam" id="PF05795">
    <property type="entry name" value="Plasmodium_Vir"/>
    <property type="match status" value="3"/>
</dbReference>
<keyword evidence="1" id="KW-1133">Transmembrane helix</keyword>
<evidence type="ECO:0000313" key="2">
    <source>
        <dbReference type="EMBL" id="KMZ76836.1"/>
    </source>
</evidence>
<sequence>MNESDIKYLSNNILKASELYKLYFEFNDNYNINQNDLHIQDYSVSILSTEPARDLFKKFVKNVKLLSKKYSNEFNKIYNVENNKKRCIYLKYWLYDQIIKKNFKYIEFYNLIKDSVSKKKLFSSDESFSCEFYEFNLDHIKEIKRLYHFLIIYNIYKNKNVVPSTYCQYLNEMSELYKTKEAKCKSQSNDTYCKEFMRYIKPYFNEHLPLISHDACKKLVTTNSPEGLDEKVEKPELQYIIYLNSDEKKTDVCNSYSDNDMNDLLEACNHIPLSITDCKEKIKELGQNFLKLFCTLPVKSENKNMRDNYIKFLNFWFNRELKEIITDKRHRISVYSHFNSLCSKVDDLKELNDKIKEIDDEQYKKWSILYDLYDNYNKIINYYSKNSEDLQRKSSQYAQKCVDTFKLGIDIYNKKNDDEFNNALKEFSNLYNNFKHEIHEHKRIKLPELQKLIFAMDREATVDKKVASFCQSVKNDNTARSISIKSKYEIVMKNSSAQNIYKKFYEENIEESLCVKYCGALISENTDNNKYARICSQIVTNLKKLPTMTNVGHNQEDRCSNLTYWTYDILMNTFNTNKNDNIDNNIISELNNAIFRVNQELKKDKNCTYYIDGTFSEWTEEKYLHDYFENYSTFIQNISDKAKKEIYCQYIDYISKLYKKYMKLCCTCYSRPEYVCVEHCPKFFKCNKQYFPIDLLHKLKCNDNVSLQKEKEIYESLIIDLDVIRKNQLVAMNFYKILTQDYFYRFVFSTFILLGIFFIFFIFYKFTPNRFMLNKKRSKKKQNNYHNSGGNRKELLEYEQKHTNGNSNKKRLRIAYNST</sequence>
<keyword evidence="1" id="KW-0812">Transmembrane</keyword>
<dbReference type="OrthoDB" id="384422at2759"/>
<keyword evidence="1" id="KW-0472">Membrane</keyword>
<protein>
    <recommendedName>
        <fullName evidence="4">VIR protein</fullName>
    </recommendedName>
</protein>
<proteinExistence type="predicted"/>
<organism evidence="2 3">
    <name type="scientific">Plasmodium vivax India VII</name>
    <dbReference type="NCBI Taxonomy" id="1077284"/>
    <lineage>
        <taxon>Eukaryota</taxon>
        <taxon>Sar</taxon>
        <taxon>Alveolata</taxon>
        <taxon>Apicomplexa</taxon>
        <taxon>Aconoidasida</taxon>
        <taxon>Haemosporida</taxon>
        <taxon>Plasmodiidae</taxon>
        <taxon>Plasmodium</taxon>
        <taxon>Plasmodium (Plasmodium)</taxon>
    </lineage>
</organism>
<dbReference type="EMBL" id="KQ234597">
    <property type="protein sequence ID" value="KMZ76836.1"/>
    <property type="molecule type" value="Genomic_DNA"/>
</dbReference>
<dbReference type="InterPro" id="IPR008780">
    <property type="entry name" value="Plasmodium_Vir"/>
</dbReference>
<dbReference type="Proteomes" id="UP000053562">
    <property type="component" value="Unassembled WGS sequence"/>
</dbReference>
<name>A0A0J9S261_PLAVI</name>
<evidence type="ECO:0000256" key="1">
    <source>
        <dbReference type="SAM" id="Phobius"/>
    </source>
</evidence>
<accession>A0A0J9S261</accession>
<gene>
    <name evidence="2" type="ORF">PVIIG_05408</name>
</gene>
<evidence type="ECO:0008006" key="4">
    <source>
        <dbReference type="Google" id="ProtNLM"/>
    </source>
</evidence>
<reference evidence="2 3" key="1">
    <citation type="submission" date="2011-08" db="EMBL/GenBank/DDBJ databases">
        <title>The Genome Sequence of Plasmodium vivax India VII.</title>
        <authorList>
            <consortium name="The Broad Institute Genome Sequencing Platform"/>
            <consortium name="The Broad Institute Genome Sequencing Center for Infectious Disease"/>
            <person name="Neafsey D."/>
            <person name="Carlton J."/>
            <person name="Barnwell J."/>
            <person name="Collins W."/>
            <person name="Escalante A."/>
            <person name="Mullikin J."/>
            <person name="Saul A."/>
            <person name="Guigo R."/>
            <person name="Camara F."/>
            <person name="Young S.K."/>
            <person name="Zeng Q."/>
            <person name="Gargeya S."/>
            <person name="Fitzgerald M."/>
            <person name="Haas B."/>
            <person name="Abouelleil A."/>
            <person name="Alvarado L."/>
            <person name="Arachchi H.M."/>
            <person name="Berlin A."/>
            <person name="Brown A."/>
            <person name="Chapman S.B."/>
            <person name="Chen Z."/>
            <person name="Dunbar C."/>
            <person name="Freedman E."/>
            <person name="Gearin G."/>
            <person name="Gellesch M."/>
            <person name="Goldberg J."/>
            <person name="Griggs A."/>
            <person name="Gujja S."/>
            <person name="Heiman D."/>
            <person name="Howarth C."/>
            <person name="Larson L."/>
            <person name="Lui A."/>
            <person name="MacDonald P.J.P."/>
            <person name="Montmayeur A."/>
            <person name="Murphy C."/>
            <person name="Neiman D."/>
            <person name="Pearson M."/>
            <person name="Priest M."/>
            <person name="Roberts A."/>
            <person name="Saif S."/>
            <person name="Shea T."/>
            <person name="Shenoy N."/>
            <person name="Sisk P."/>
            <person name="Stolte C."/>
            <person name="Sykes S."/>
            <person name="Wortman J."/>
            <person name="Nusbaum C."/>
            <person name="Birren B."/>
        </authorList>
    </citation>
    <scope>NUCLEOTIDE SEQUENCE [LARGE SCALE GENOMIC DNA]</scope>
    <source>
        <strain evidence="2 3">India VII</strain>
    </source>
</reference>